<protein>
    <submittedName>
        <fullName evidence="2">Uncharacterized protein</fullName>
    </submittedName>
</protein>
<evidence type="ECO:0000313" key="3">
    <source>
        <dbReference type="Proteomes" id="UP000236291"/>
    </source>
</evidence>
<evidence type="ECO:0000256" key="1">
    <source>
        <dbReference type="SAM" id="MobiDB-lite"/>
    </source>
</evidence>
<reference evidence="2 3" key="1">
    <citation type="journal article" date="2014" name="Am. J. Bot.">
        <title>Genome assembly and annotation for red clover (Trifolium pratense; Fabaceae).</title>
        <authorList>
            <person name="Istvanek J."/>
            <person name="Jaros M."/>
            <person name="Krenek A."/>
            <person name="Repkova J."/>
        </authorList>
    </citation>
    <scope>NUCLEOTIDE SEQUENCE [LARGE SCALE GENOMIC DNA]</scope>
    <source>
        <strain evidence="3">cv. Tatra</strain>
        <tissue evidence="2">Young leaves</tissue>
    </source>
</reference>
<reference evidence="2 3" key="2">
    <citation type="journal article" date="2017" name="Front. Plant Sci.">
        <title>Gene Classification and Mining of Molecular Markers Useful in Red Clover (Trifolium pratense) Breeding.</title>
        <authorList>
            <person name="Istvanek J."/>
            <person name="Dluhosova J."/>
            <person name="Dluhos P."/>
            <person name="Patkova L."/>
            <person name="Nedelnik J."/>
            <person name="Repkova J."/>
        </authorList>
    </citation>
    <scope>NUCLEOTIDE SEQUENCE [LARGE SCALE GENOMIC DNA]</scope>
    <source>
        <strain evidence="3">cv. Tatra</strain>
        <tissue evidence="2">Young leaves</tissue>
    </source>
</reference>
<gene>
    <name evidence="2" type="ORF">L195_g018292</name>
</gene>
<dbReference type="EMBL" id="ASHM01013140">
    <property type="protein sequence ID" value="PNX95109.1"/>
    <property type="molecule type" value="Genomic_DNA"/>
</dbReference>
<feature type="region of interest" description="Disordered" evidence="1">
    <location>
        <begin position="1"/>
        <end position="20"/>
    </location>
</feature>
<proteinExistence type="predicted"/>
<dbReference type="Proteomes" id="UP000236291">
    <property type="component" value="Unassembled WGS sequence"/>
</dbReference>
<feature type="non-terminal residue" evidence="2">
    <location>
        <position position="1"/>
    </location>
</feature>
<evidence type="ECO:0000313" key="2">
    <source>
        <dbReference type="EMBL" id="PNX95109.1"/>
    </source>
</evidence>
<organism evidence="2 3">
    <name type="scientific">Trifolium pratense</name>
    <name type="common">Red clover</name>
    <dbReference type="NCBI Taxonomy" id="57577"/>
    <lineage>
        <taxon>Eukaryota</taxon>
        <taxon>Viridiplantae</taxon>
        <taxon>Streptophyta</taxon>
        <taxon>Embryophyta</taxon>
        <taxon>Tracheophyta</taxon>
        <taxon>Spermatophyta</taxon>
        <taxon>Magnoliopsida</taxon>
        <taxon>eudicotyledons</taxon>
        <taxon>Gunneridae</taxon>
        <taxon>Pentapetalae</taxon>
        <taxon>rosids</taxon>
        <taxon>fabids</taxon>
        <taxon>Fabales</taxon>
        <taxon>Fabaceae</taxon>
        <taxon>Papilionoideae</taxon>
        <taxon>50 kb inversion clade</taxon>
        <taxon>NPAAA clade</taxon>
        <taxon>Hologalegina</taxon>
        <taxon>IRL clade</taxon>
        <taxon>Trifolieae</taxon>
        <taxon>Trifolium</taxon>
    </lineage>
</organism>
<sequence>DGEKHRQPHALGEAMPSLPPPLSALSLLPCACCLMSKYQANNRGSMAWRVNRGGSSNYHSLCLEA</sequence>
<dbReference type="AlphaFoldDB" id="A0A2K3MWK5"/>
<name>A0A2K3MWK5_TRIPR</name>
<comment type="caution">
    <text evidence="2">The sequence shown here is derived from an EMBL/GenBank/DDBJ whole genome shotgun (WGS) entry which is preliminary data.</text>
</comment>
<accession>A0A2K3MWK5</accession>